<feature type="compositionally biased region" description="Basic residues" evidence="1">
    <location>
        <begin position="1"/>
        <end position="11"/>
    </location>
</feature>
<keyword evidence="3" id="KW-1185">Reference proteome</keyword>
<dbReference type="Proteomes" id="UP001341840">
    <property type="component" value="Unassembled WGS sequence"/>
</dbReference>
<feature type="region of interest" description="Disordered" evidence="1">
    <location>
        <begin position="1"/>
        <end position="41"/>
    </location>
</feature>
<dbReference type="EMBL" id="JASCZI010030497">
    <property type="protein sequence ID" value="MED6123127.1"/>
    <property type="molecule type" value="Genomic_DNA"/>
</dbReference>
<feature type="region of interest" description="Disordered" evidence="1">
    <location>
        <begin position="73"/>
        <end position="104"/>
    </location>
</feature>
<feature type="compositionally biased region" description="Low complexity" evidence="1">
    <location>
        <begin position="234"/>
        <end position="245"/>
    </location>
</feature>
<accession>A0ABU6RGF6</accession>
<comment type="caution">
    <text evidence="2">The sequence shown here is derived from an EMBL/GenBank/DDBJ whole genome shotgun (WGS) entry which is preliminary data.</text>
</comment>
<protein>
    <submittedName>
        <fullName evidence="2">Uncharacterized protein</fullName>
    </submittedName>
</protein>
<feature type="region of interest" description="Disordered" evidence="1">
    <location>
        <begin position="214"/>
        <end position="271"/>
    </location>
</feature>
<feature type="compositionally biased region" description="Polar residues" evidence="1">
    <location>
        <begin position="224"/>
        <end position="233"/>
    </location>
</feature>
<sequence length="271" mass="29427">MAPRGRSRRPARGGSEAGQADEAAPAPQAGQNSQDPEGLYRLNDEWHIAGALAGPVRAKLSLRDQRRRARMVEYGEPGPDDHGAHDQPGFGIHEQHEFQPGQDPTISPSGMIMFSPAAARAYPSPYHAGTSSQPEYGSDHLAPFMPQTQEHTGLDELLYQMSTCPPAEFSSIVSTYRLTRAQHDRQVFDSSRIGSEYATPTSYHAPSSYHSQSFYGHSAPLPSMAQSQQSSVDPPQLAEAPQAPQSRRATRAVIPPRCGTGGHMQPRGGRH</sequence>
<gene>
    <name evidence="2" type="ORF">PIB30_046386</name>
</gene>
<evidence type="ECO:0000256" key="1">
    <source>
        <dbReference type="SAM" id="MobiDB-lite"/>
    </source>
</evidence>
<reference evidence="2 3" key="1">
    <citation type="journal article" date="2023" name="Plants (Basel)">
        <title>Bridging the Gap: Combining Genomics and Transcriptomics Approaches to Understand Stylosanthes scabra, an Orphan Legume from the Brazilian Caatinga.</title>
        <authorList>
            <person name="Ferreira-Neto J.R.C."/>
            <person name="da Silva M.D."/>
            <person name="Binneck E."/>
            <person name="de Melo N.F."/>
            <person name="da Silva R.H."/>
            <person name="de Melo A.L.T.M."/>
            <person name="Pandolfi V."/>
            <person name="Bustamante F.O."/>
            <person name="Brasileiro-Vidal A.C."/>
            <person name="Benko-Iseppon A.M."/>
        </authorList>
    </citation>
    <scope>NUCLEOTIDE SEQUENCE [LARGE SCALE GENOMIC DNA]</scope>
    <source>
        <tissue evidence="2">Leaves</tissue>
    </source>
</reference>
<evidence type="ECO:0000313" key="3">
    <source>
        <dbReference type="Proteomes" id="UP001341840"/>
    </source>
</evidence>
<evidence type="ECO:0000313" key="2">
    <source>
        <dbReference type="EMBL" id="MED6123127.1"/>
    </source>
</evidence>
<organism evidence="2 3">
    <name type="scientific">Stylosanthes scabra</name>
    <dbReference type="NCBI Taxonomy" id="79078"/>
    <lineage>
        <taxon>Eukaryota</taxon>
        <taxon>Viridiplantae</taxon>
        <taxon>Streptophyta</taxon>
        <taxon>Embryophyta</taxon>
        <taxon>Tracheophyta</taxon>
        <taxon>Spermatophyta</taxon>
        <taxon>Magnoliopsida</taxon>
        <taxon>eudicotyledons</taxon>
        <taxon>Gunneridae</taxon>
        <taxon>Pentapetalae</taxon>
        <taxon>rosids</taxon>
        <taxon>fabids</taxon>
        <taxon>Fabales</taxon>
        <taxon>Fabaceae</taxon>
        <taxon>Papilionoideae</taxon>
        <taxon>50 kb inversion clade</taxon>
        <taxon>dalbergioids sensu lato</taxon>
        <taxon>Dalbergieae</taxon>
        <taxon>Pterocarpus clade</taxon>
        <taxon>Stylosanthes</taxon>
    </lineage>
</organism>
<name>A0ABU6RGF6_9FABA</name>
<proteinExistence type="predicted"/>